<dbReference type="KEGG" id="maer:DAI18_17485"/>
<gene>
    <name evidence="1" type="ORF">DAI18_17485</name>
</gene>
<sequence length="59" mass="6350">MMSSRLLTGEAAAFGLNIPLTISRPLTTPTFCKDTLNAPDVPTKNEPSAQVVTEFTKVK</sequence>
<organism evidence="1 2">
    <name type="scientific">Microvirgula aerodenitrificans</name>
    <dbReference type="NCBI Taxonomy" id="57480"/>
    <lineage>
        <taxon>Bacteria</taxon>
        <taxon>Pseudomonadati</taxon>
        <taxon>Pseudomonadota</taxon>
        <taxon>Betaproteobacteria</taxon>
        <taxon>Neisseriales</taxon>
        <taxon>Aquaspirillaceae</taxon>
        <taxon>Microvirgula</taxon>
    </lineage>
</organism>
<reference evidence="1 2" key="1">
    <citation type="submission" date="2018-04" db="EMBL/GenBank/DDBJ databases">
        <title>Denitrifier Microvirgula.</title>
        <authorList>
            <person name="Anderson E."/>
            <person name="Jang J."/>
            <person name="Ishii S."/>
        </authorList>
    </citation>
    <scope>NUCLEOTIDE SEQUENCE [LARGE SCALE GENOMIC DNA]</scope>
    <source>
        <strain evidence="1 2">BE2.4</strain>
    </source>
</reference>
<name>A0A2S0PE58_9NEIS</name>
<dbReference type="EMBL" id="CP028519">
    <property type="protein sequence ID" value="AVY95635.1"/>
    <property type="molecule type" value="Genomic_DNA"/>
</dbReference>
<proteinExistence type="predicted"/>
<evidence type="ECO:0000313" key="1">
    <source>
        <dbReference type="EMBL" id="AVY95635.1"/>
    </source>
</evidence>
<accession>A0A2S0PE58</accession>
<dbReference type="AlphaFoldDB" id="A0A2S0PE58"/>
<evidence type="ECO:0000313" key="2">
    <source>
        <dbReference type="Proteomes" id="UP000244173"/>
    </source>
</evidence>
<keyword evidence="2" id="KW-1185">Reference proteome</keyword>
<dbReference type="Proteomes" id="UP000244173">
    <property type="component" value="Chromosome"/>
</dbReference>
<protein>
    <submittedName>
        <fullName evidence="1">Uncharacterized protein</fullName>
    </submittedName>
</protein>